<evidence type="ECO:0000313" key="1">
    <source>
        <dbReference type="EMBL" id="PWN08152.1"/>
    </source>
</evidence>
<dbReference type="Proteomes" id="UP000245533">
    <property type="component" value="Unassembled WGS sequence"/>
</dbReference>
<protein>
    <submittedName>
        <fullName evidence="1">Uncharacterized protein</fullName>
    </submittedName>
</protein>
<keyword evidence="2" id="KW-1185">Reference proteome</keyword>
<evidence type="ECO:0000313" key="2">
    <source>
        <dbReference type="Proteomes" id="UP000245533"/>
    </source>
</evidence>
<dbReference type="Gene3D" id="2.130.10.10">
    <property type="entry name" value="YVTN repeat-like/Quinoprotein amine dehydrogenase"/>
    <property type="match status" value="1"/>
</dbReference>
<gene>
    <name evidence="1" type="ORF">DDZ15_00515</name>
</gene>
<name>A0A316TZ07_9BACT</name>
<sequence>MIRSHQRLLPVFFVFIVLLLITGCRSGDPGHWSEFVPGETPFLIVPQENTGLSEALSANYMPLFDDLTPSAVQMISSLTAENQYQITVNALLLYPETSNNWQPVWVTTPREAVMEGLTGRYQQPFNQNRYHFNGYTIEKLLISDRTVFALELSPYLIFSESSLSLEAILRTLNGQNSAVKLEADQIEPGRFIINMESVEHWVQQVAQVSYRPYLLDLFDGAGPLSLSFSTPEEEEGESLNWQLTGEMVVDSIGSTPLRAISSISEEFTLDRYISVNTSGFSILRLEPRAVPITGLDAANETDRYIRDNPEIWSLIASQLESELAFATFAESGASSSSEYMFYRKTSGNASIRDALNRLEQEGLAVRDGNTYQVNSRWLSILFGSELSAMSDFYVTLYRDVAALSLRKGLSQSVIPDAQRRRVVYYDDDYIEIREALPDNLSFVFYLNTPRFIRYIQPWLNPQHNINTLLSELDQFVISGERSSTEQPLSVTFSSFELQDSEQPYRENWIFPLQGSELTGKPVLANITAGERNEIVFSTLDGQVIALAADGTSVLEVSTGGDEPTGSPVVYDWYGNNQRVVMQAAGNRIYAWNSNGNLLPNFPVSLAENITTPLTVMDVTRNGVAEIIVGTSDRRIHILNSRGAPLEGWPQSTNTVVNGSPLITEIEDEWSLFTFAENTLHAWNINSARRQGFPVFLPTQMAGNPARYNNTILGSGLDGNLYSVGLQPFFSDSLASSHNTDSLQVQSVQITNSSLNSTPQVHSILLRDEEEGFIREDLILVQSANGSLFLYNSEGVLRFTASMAQPASSSTPPMISDLDMNGRQDLVAVADFGRMYAWDLLSGERLFDLPTTGMSHIVISDISEDGQHELIAETRDGLRSWTIIQTRRESMLESSTAAEEENE</sequence>
<dbReference type="AlphaFoldDB" id="A0A316TZ07"/>
<dbReference type="OrthoDB" id="1093345at2"/>
<proteinExistence type="predicted"/>
<dbReference type="RefSeq" id="WP_109643779.1">
    <property type="nucleotide sequence ID" value="NZ_QGGB01000001.1"/>
</dbReference>
<dbReference type="InterPro" id="IPR011047">
    <property type="entry name" value="Quinoprotein_ADH-like_sf"/>
</dbReference>
<organism evidence="1 2">
    <name type="scientific">Rhodohalobacter mucosus</name>
    <dbReference type="NCBI Taxonomy" id="2079485"/>
    <lineage>
        <taxon>Bacteria</taxon>
        <taxon>Pseudomonadati</taxon>
        <taxon>Balneolota</taxon>
        <taxon>Balneolia</taxon>
        <taxon>Balneolales</taxon>
        <taxon>Balneolaceae</taxon>
        <taxon>Rhodohalobacter</taxon>
    </lineage>
</organism>
<accession>A0A316TZ07</accession>
<dbReference type="PROSITE" id="PS51257">
    <property type="entry name" value="PROKAR_LIPOPROTEIN"/>
    <property type="match status" value="1"/>
</dbReference>
<dbReference type="EMBL" id="QGGB01000001">
    <property type="protein sequence ID" value="PWN08152.1"/>
    <property type="molecule type" value="Genomic_DNA"/>
</dbReference>
<dbReference type="SUPFAM" id="SSF50998">
    <property type="entry name" value="Quinoprotein alcohol dehydrogenase-like"/>
    <property type="match status" value="1"/>
</dbReference>
<comment type="caution">
    <text evidence="1">The sequence shown here is derived from an EMBL/GenBank/DDBJ whole genome shotgun (WGS) entry which is preliminary data.</text>
</comment>
<reference evidence="1 2" key="1">
    <citation type="submission" date="2018-05" db="EMBL/GenBank/DDBJ databases">
        <title>Rhodohalobacter halophilus gen. nov., sp. nov., a moderately halophilic member of the family Balneolaceae.</title>
        <authorList>
            <person name="Liu Z.-W."/>
        </authorList>
    </citation>
    <scope>NUCLEOTIDE SEQUENCE [LARGE SCALE GENOMIC DNA]</scope>
    <source>
        <strain evidence="1 2">8A47</strain>
    </source>
</reference>
<dbReference type="InterPro" id="IPR015943">
    <property type="entry name" value="WD40/YVTN_repeat-like_dom_sf"/>
</dbReference>